<sequence>MATVLTVNTKSGIQWYCESQGQGPSLILVPSGEGDCSSFDKVAAQLADSFKVTTFDMPGMSRSTAPETAMNDLSANIIAGQVIELMDQLSIEIATFYGCSSGGLIVLALAANYPARVRSVIVHEVPLTKKLPPLEELSDEQIVEFCHHVFSTEMVEDKGAWAALGSEYHSRLDRNYITWARKYVNRVERDFSKGELTVRPVDWTVGALAPMGSFFENVVTACHAGIPVSLLPCRHFPQVTMPEALAKHIREKALSRM</sequence>
<protein>
    <submittedName>
        <fullName evidence="1">Uncharacterized protein</fullName>
    </submittedName>
</protein>
<evidence type="ECO:0000313" key="1">
    <source>
        <dbReference type="EMBL" id="KAJ9652839.1"/>
    </source>
</evidence>
<reference evidence="1" key="1">
    <citation type="submission" date="2022-10" db="EMBL/GenBank/DDBJ databases">
        <title>Culturing micro-colonial fungi from biological soil crusts in the Mojave desert and describing Neophaeococcomyces mojavensis, and introducing the new genera and species Taxawa tesnikishii.</title>
        <authorList>
            <person name="Kurbessoian T."/>
            <person name="Stajich J.E."/>
        </authorList>
    </citation>
    <scope>NUCLEOTIDE SEQUENCE</scope>
    <source>
        <strain evidence="1">JES_112</strain>
    </source>
</reference>
<accession>A0ACC2ZZB5</accession>
<proteinExistence type="predicted"/>
<organism evidence="1 2">
    <name type="scientific">Neophaeococcomyces mojaviensis</name>
    <dbReference type="NCBI Taxonomy" id="3383035"/>
    <lineage>
        <taxon>Eukaryota</taxon>
        <taxon>Fungi</taxon>
        <taxon>Dikarya</taxon>
        <taxon>Ascomycota</taxon>
        <taxon>Pezizomycotina</taxon>
        <taxon>Eurotiomycetes</taxon>
        <taxon>Chaetothyriomycetidae</taxon>
        <taxon>Chaetothyriales</taxon>
        <taxon>Chaetothyriales incertae sedis</taxon>
        <taxon>Neophaeococcomyces</taxon>
    </lineage>
</organism>
<evidence type="ECO:0000313" key="2">
    <source>
        <dbReference type="Proteomes" id="UP001172386"/>
    </source>
</evidence>
<comment type="caution">
    <text evidence="1">The sequence shown here is derived from an EMBL/GenBank/DDBJ whole genome shotgun (WGS) entry which is preliminary data.</text>
</comment>
<name>A0ACC2ZZB5_9EURO</name>
<keyword evidence="2" id="KW-1185">Reference proteome</keyword>
<gene>
    <name evidence="1" type="ORF">H2198_007923</name>
</gene>
<dbReference type="Proteomes" id="UP001172386">
    <property type="component" value="Unassembled WGS sequence"/>
</dbReference>
<dbReference type="EMBL" id="JAPDRQ010000180">
    <property type="protein sequence ID" value="KAJ9652839.1"/>
    <property type="molecule type" value="Genomic_DNA"/>
</dbReference>